<keyword evidence="4" id="KW-1185">Reference proteome</keyword>
<proteinExistence type="predicted"/>
<feature type="region of interest" description="Disordered" evidence="1">
    <location>
        <begin position="1"/>
        <end position="24"/>
    </location>
</feature>
<dbReference type="OrthoDB" id="3317399at2759"/>
<feature type="region of interest" description="Disordered" evidence="1">
    <location>
        <begin position="136"/>
        <end position="195"/>
    </location>
</feature>
<feature type="transmembrane region" description="Helical" evidence="2">
    <location>
        <begin position="103"/>
        <end position="124"/>
    </location>
</feature>
<evidence type="ECO:0000313" key="4">
    <source>
        <dbReference type="Proteomes" id="UP000759537"/>
    </source>
</evidence>
<evidence type="ECO:0000256" key="1">
    <source>
        <dbReference type="SAM" id="MobiDB-lite"/>
    </source>
</evidence>
<sequence>MRGSFMQRGFGVRPSRTPDNSTTSRLQSKRCQRIKTLNCTVSLVLTFLFFTSCACCPRADLPPSSHGPSSQASYDQYPTGGGSIVIAKPLNQPPVNNPVYDDYLHVAVACLVALLLTVLLGLVIRHYGLTLPGLTRSQRSKRQRSPAGDTESSPQPETRKAVTGLGFEESEKVEESGMDDSELPEKPEAAHLKWR</sequence>
<protein>
    <submittedName>
        <fullName evidence="3">Uncharacterized protein</fullName>
    </submittedName>
</protein>
<evidence type="ECO:0000256" key="2">
    <source>
        <dbReference type="SAM" id="Phobius"/>
    </source>
</evidence>
<reference evidence="3" key="1">
    <citation type="submission" date="2019-10" db="EMBL/GenBank/DDBJ databases">
        <authorList>
            <consortium name="DOE Joint Genome Institute"/>
            <person name="Kuo A."/>
            <person name="Miyauchi S."/>
            <person name="Kiss E."/>
            <person name="Drula E."/>
            <person name="Kohler A."/>
            <person name="Sanchez-Garcia M."/>
            <person name="Andreopoulos B."/>
            <person name="Barry K.W."/>
            <person name="Bonito G."/>
            <person name="Buee M."/>
            <person name="Carver A."/>
            <person name="Chen C."/>
            <person name="Cichocki N."/>
            <person name="Clum A."/>
            <person name="Culley D."/>
            <person name="Crous P.W."/>
            <person name="Fauchery L."/>
            <person name="Girlanda M."/>
            <person name="Hayes R."/>
            <person name="Keri Z."/>
            <person name="LaButti K."/>
            <person name="Lipzen A."/>
            <person name="Lombard V."/>
            <person name="Magnuson J."/>
            <person name="Maillard F."/>
            <person name="Morin E."/>
            <person name="Murat C."/>
            <person name="Nolan M."/>
            <person name="Ohm R."/>
            <person name="Pangilinan J."/>
            <person name="Pereira M."/>
            <person name="Perotto S."/>
            <person name="Peter M."/>
            <person name="Riley R."/>
            <person name="Sitrit Y."/>
            <person name="Stielow B."/>
            <person name="Szollosi G."/>
            <person name="Zifcakova L."/>
            <person name="Stursova M."/>
            <person name="Spatafora J.W."/>
            <person name="Tedersoo L."/>
            <person name="Vaario L.-M."/>
            <person name="Yamada A."/>
            <person name="Yan M."/>
            <person name="Wang P."/>
            <person name="Xu J."/>
            <person name="Bruns T."/>
            <person name="Baldrian P."/>
            <person name="Vilgalys R."/>
            <person name="Henrissat B."/>
            <person name="Grigoriev I.V."/>
            <person name="Hibbett D."/>
            <person name="Nagy L.G."/>
            <person name="Martin F.M."/>
        </authorList>
    </citation>
    <scope>NUCLEOTIDE SEQUENCE</scope>
    <source>
        <strain evidence="3">Prilba</strain>
    </source>
</reference>
<keyword evidence="2" id="KW-1133">Transmembrane helix</keyword>
<organism evidence="3 4">
    <name type="scientific">Russula ochroleuca</name>
    <dbReference type="NCBI Taxonomy" id="152965"/>
    <lineage>
        <taxon>Eukaryota</taxon>
        <taxon>Fungi</taxon>
        <taxon>Dikarya</taxon>
        <taxon>Basidiomycota</taxon>
        <taxon>Agaricomycotina</taxon>
        <taxon>Agaricomycetes</taxon>
        <taxon>Russulales</taxon>
        <taxon>Russulaceae</taxon>
        <taxon>Russula</taxon>
    </lineage>
</organism>
<evidence type="ECO:0000313" key="3">
    <source>
        <dbReference type="EMBL" id="KAF8481009.1"/>
    </source>
</evidence>
<name>A0A9P5MXD9_9AGAM</name>
<keyword evidence="2" id="KW-0812">Transmembrane</keyword>
<dbReference type="AlphaFoldDB" id="A0A9P5MXD9"/>
<comment type="caution">
    <text evidence="3">The sequence shown here is derived from an EMBL/GenBank/DDBJ whole genome shotgun (WGS) entry which is preliminary data.</text>
</comment>
<accession>A0A9P5MXD9</accession>
<reference evidence="3" key="2">
    <citation type="journal article" date="2020" name="Nat. Commun.">
        <title>Large-scale genome sequencing of mycorrhizal fungi provides insights into the early evolution of symbiotic traits.</title>
        <authorList>
            <person name="Miyauchi S."/>
            <person name="Kiss E."/>
            <person name="Kuo A."/>
            <person name="Drula E."/>
            <person name="Kohler A."/>
            <person name="Sanchez-Garcia M."/>
            <person name="Morin E."/>
            <person name="Andreopoulos B."/>
            <person name="Barry K.W."/>
            <person name="Bonito G."/>
            <person name="Buee M."/>
            <person name="Carver A."/>
            <person name="Chen C."/>
            <person name="Cichocki N."/>
            <person name="Clum A."/>
            <person name="Culley D."/>
            <person name="Crous P.W."/>
            <person name="Fauchery L."/>
            <person name="Girlanda M."/>
            <person name="Hayes R.D."/>
            <person name="Keri Z."/>
            <person name="LaButti K."/>
            <person name="Lipzen A."/>
            <person name="Lombard V."/>
            <person name="Magnuson J."/>
            <person name="Maillard F."/>
            <person name="Murat C."/>
            <person name="Nolan M."/>
            <person name="Ohm R.A."/>
            <person name="Pangilinan J."/>
            <person name="Pereira M.F."/>
            <person name="Perotto S."/>
            <person name="Peter M."/>
            <person name="Pfister S."/>
            <person name="Riley R."/>
            <person name="Sitrit Y."/>
            <person name="Stielow J.B."/>
            <person name="Szollosi G."/>
            <person name="Zifcakova L."/>
            <person name="Stursova M."/>
            <person name="Spatafora J.W."/>
            <person name="Tedersoo L."/>
            <person name="Vaario L.M."/>
            <person name="Yamada A."/>
            <person name="Yan M."/>
            <person name="Wang P."/>
            <person name="Xu J."/>
            <person name="Bruns T."/>
            <person name="Baldrian P."/>
            <person name="Vilgalys R."/>
            <person name="Dunand C."/>
            <person name="Henrissat B."/>
            <person name="Grigoriev I.V."/>
            <person name="Hibbett D."/>
            <person name="Nagy L.G."/>
            <person name="Martin F.M."/>
        </authorList>
    </citation>
    <scope>NUCLEOTIDE SEQUENCE</scope>
    <source>
        <strain evidence="3">Prilba</strain>
    </source>
</reference>
<dbReference type="EMBL" id="WHVB01000007">
    <property type="protein sequence ID" value="KAF8481009.1"/>
    <property type="molecule type" value="Genomic_DNA"/>
</dbReference>
<gene>
    <name evidence="3" type="ORF">DFH94DRAFT_438041</name>
</gene>
<dbReference type="Proteomes" id="UP000759537">
    <property type="component" value="Unassembled WGS sequence"/>
</dbReference>
<feature type="compositionally biased region" description="Basic and acidic residues" evidence="1">
    <location>
        <begin position="183"/>
        <end position="195"/>
    </location>
</feature>
<keyword evidence="2" id="KW-0472">Membrane</keyword>